<evidence type="ECO:0000259" key="2">
    <source>
        <dbReference type="Pfam" id="PF07883"/>
    </source>
</evidence>
<dbReference type="Pfam" id="PF07883">
    <property type="entry name" value="Cupin_2"/>
    <property type="match status" value="1"/>
</dbReference>
<dbReference type="InterPro" id="IPR014710">
    <property type="entry name" value="RmlC-like_jellyroll"/>
</dbReference>
<feature type="compositionally biased region" description="Low complexity" evidence="1">
    <location>
        <begin position="116"/>
        <end position="137"/>
    </location>
</feature>
<sequence>MLTKHAVADEAATLTEFWSQRVLTRANGNLFKVAKGTRSTNWHSHDDQDETFLLLSGHLTIQLRDGEVPLSPGDLLVIPRGVEHCPRVDGDEAHFLLIGPDVTSNAAGGKPAWSHTDSTPTSTGPAATSDTAGGKPN</sequence>
<organism evidence="3 4">
    <name type="scientific">Paractinoplanes lichenicola</name>
    <dbReference type="NCBI Taxonomy" id="2802976"/>
    <lineage>
        <taxon>Bacteria</taxon>
        <taxon>Bacillati</taxon>
        <taxon>Actinomycetota</taxon>
        <taxon>Actinomycetes</taxon>
        <taxon>Micromonosporales</taxon>
        <taxon>Micromonosporaceae</taxon>
        <taxon>Paractinoplanes</taxon>
    </lineage>
</organism>
<feature type="region of interest" description="Disordered" evidence="1">
    <location>
        <begin position="106"/>
        <end position="137"/>
    </location>
</feature>
<evidence type="ECO:0000313" key="4">
    <source>
        <dbReference type="Proteomes" id="UP000598996"/>
    </source>
</evidence>
<evidence type="ECO:0000313" key="3">
    <source>
        <dbReference type="EMBL" id="MBL7262056.1"/>
    </source>
</evidence>
<dbReference type="InterPro" id="IPR011051">
    <property type="entry name" value="RmlC_Cupin_sf"/>
</dbReference>
<dbReference type="SUPFAM" id="SSF51182">
    <property type="entry name" value="RmlC-like cupins"/>
    <property type="match status" value="1"/>
</dbReference>
<proteinExistence type="predicted"/>
<dbReference type="RefSeq" id="WP_203078602.1">
    <property type="nucleotide sequence ID" value="NZ_JAENHO010000025.1"/>
</dbReference>
<name>A0ABS1W5P4_9ACTN</name>
<accession>A0ABS1W5P4</accession>
<comment type="caution">
    <text evidence="3">The sequence shown here is derived from an EMBL/GenBank/DDBJ whole genome shotgun (WGS) entry which is preliminary data.</text>
</comment>
<dbReference type="CDD" id="cd02226">
    <property type="entry name" value="cupin_YdbB-like"/>
    <property type="match status" value="1"/>
</dbReference>
<evidence type="ECO:0000256" key="1">
    <source>
        <dbReference type="SAM" id="MobiDB-lite"/>
    </source>
</evidence>
<dbReference type="PANTHER" id="PTHR36114">
    <property type="entry name" value="16.7 KDA PROTEIN IN WHIE LOCUS"/>
    <property type="match status" value="1"/>
</dbReference>
<protein>
    <submittedName>
        <fullName evidence="3">Cupin domain-containing protein</fullName>
    </submittedName>
</protein>
<dbReference type="InterPro" id="IPR052044">
    <property type="entry name" value="PKS_Associated_Protein"/>
</dbReference>
<dbReference type="PANTHER" id="PTHR36114:SF1">
    <property type="entry name" value="16.7 KDA PROTEIN IN WHIE LOCUS"/>
    <property type="match status" value="1"/>
</dbReference>
<dbReference type="EMBL" id="JAENHO010000025">
    <property type="protein sequence ID" value="MBL7262056.1"/>
    <property type="molecule type" value="Genomic_DNA"/>
</dbReference>
<dbReference type="InterPro" id="IPR013096">
    <property type="entry name" value="Cupin_2"/>
</dbReference>
<feature type="domain" description="Cupin type-2" evidence="2">
    <location>
        <begin position="30"/>
        <end position="94"/>
    </location>
</feature>
<keyword evidence="4" id="KW-1185">Reference proteome</keyword>
<gene>
    <name evidence="3" type="ORF">JKJ07_48070</name>
</gene>
<dbReference type="Gene3D" id="2.60.120.10">
    <property type="entry name" value="Jelly Rolls"/>
    <property type="match status" value="1"/>
</dbReference>
<reference evidence="3 4" key="1">
    <citation type="submission" date="2021-01" db="EMBL/GenBank/DDBJ databases">
        <title>Actinoplanes sp. nov. LDG1-01 isolated from lichen.</title>
        <authorList>
            <person name="Saeng-In P."/>
            <person name="Phongsopitanun W."/>
            <person name="Kanchanasin P."/>
            <person name="Yuki M."/>
            <person name="Kudo T."/>
            <person name="Ohkuma M."/>
            <person name="Tanasupawat S."/>
        </authorList>
    </citation>
    <scope>NUCLEOTIDE SEQUENCE [LARGE SCALE GENOMIC DNA]</scope>
    <source>
        <strain evidence="3 4">LDG1-01</strain>
    </source>
</reference>
<dbReference type="Proteomes" id="UP000598996">
    <property type="component" value="Unassembled WGS sequence"/>
</dbReference>